<feature type="region of interest" description="Disordered" evidence="1">
    <location>
        <begin position="102"/>
        <end position="159"/>
    </location>
</feature>
<accession>A0A6A6KIL4</accession>
<sequence>MLAVSASSLSLLKTRPLSQRSKECPICWQLLVLKDPACQELLAAVETERCLRSRNTSSAASTNLTHFHEDFDIEQDSYSDDSDFDEHIMQHLAAAASRAHYIRRRERQRSSGQGPSQFLIFNSPTNVPSAQQTHRSTEEGQDVYSGFSEGNSPIHLMPPQALPSVVPPVVNVVSSNAVNRDIPSKPRVFIRPPSTDAPQTSSEVSSFSESIKSKWVAASARYKESFSKSTRVMKEKLLARNNSVKELSKGVQREMSAGIAGVVRMIERLDVTSKRTEATSQVSDLRPGASDLSLKGKGMQENINAQAIDKKSEEIAHAASMDVSSTVPGQSEVPHVQYEFKAEFKYIHRWDAELFLLPERMQNLASEQRSRRDTCWTPGRRKKVQSHKDVMPCPLEPVTPSFTVVFRQELEPHVSPKRKTGQTAQNCPSKSGGPSGDLQKFLEPCGWLWDVLEHARKFWAIGWLKLAC</sequence>
<name>A0A6A6KIL4_HEVBR</name>
<reference evidence="2 3" key="1">
    <citation type="journal article" date="2020" name="Mol. Plant">
        <title>The Chromosome-Based Rubber Tree Genome Provides New Insights into Spurge Genome Evolution and Rubber Biosynthesis.</title>
        <authorList>
            <person name="Liu J."/>
            <person name="Shi C."/>
            <person name="Shi C.C."/>
            <person name="Li W."/>
            <person name="Zhang Q.J."/>
            <person name="Zhang Y."/>
            <person name="Li K."/>
            <person name="Lu H.F."/>
            <person name="Shi C."/>
            <person name="Zhu S.T."/>
            <person name="Xiao Z.Y."/>
            <person name="Nan H."/>
            <person name="Yue Y."/>
            <person name="Zhu X.G."/>
            <person name="Wu Y."/>
            <person name="Hong X.N."/>
            <person name="Fan G.Y."/>
            <person name="Tong Y."/>
            <person name="Zhang D."/>
            <person name="Mao C.L."/>
            <person name="Liu Y.L."/>
            <person name="Hao S.J."/>
            <person name="Liu W.Q."/>
            <person name="Lv M.Q."/>
            <person name="Zhang H.B."/>
            <person name="Liu Y."/>
            <person name="Hu-Tang G.R."/>
            <person name="Wang J.P."/>
            <person name="Wang J.H."/>
            <person name="Sun Y.H."/>
            <person name="Ni S.B."/>
            <person name="Chen W.B."/>
            <person name="Zhang X.C."/>
            <person name="Jiao Y.N."/>
            <person name="Eichler E.E."/>
            <person name="Li G.H."/>
            <person name="Liu X."/>
            <person name="Gao L.Z."/>
        </authorList>
    </citation>
    <scope>NUCLEOTIDE SEQUENCE [LARGE SCALE GENOMIC DNA]</scope>
    <source>
        <strain evidence="3">cv. GT1</strain>
        <tissue evidence="2">Leaf</tissue>
    </source>
</reference>
<dbReference type="Proteomes" id="UP000467840">
    <property type="component" value="Chromosome 8"/>
</dbReference>
<feature type="compositionally biased region" description="Polar residues" evidence="1">
    <location>
        <begin position="119"/>
        <end position="134"/>
    </location>
</feature>
<evidence type="ECO:0000313" key="3">
    <source>
        <dbReference type="Proteomes" id="UP000467840"/>
    </source>
</evidence>
<organism evidence="2 3">
    <name type="scientific">Hevea brasiliensis</name>
    <name type="common">Para rubber tree</name>
    <name type="synonym">Siphonia brasiliensis</name>
    <dbReference type="NCBI Taxonomy" id="3981"/>
    <lineage>
        <taxon>Eukaryota</taxon>
        <taxon>Viridiplantae</taxon>
        <taxon>Streptophyta</taxon>
        <taxon>Embryophyta</taxon>
        <taxon>Tracheophyta</taxon>
        <taxon>Spermatophyta</taxon>
        <taxon>Magnoliopsida</taxon>
        <taxon>eudicotyledons</taxon>
        <taxon>Gunneridae</taxon>
        <taxon>Pentapetalae</taxon>
        <taxon>rosids</taxon>
        <taxon>fabids</taxon>
        <taxon>Malpighiales</taxon>
        <taxon>Euphorbiaceae</taxon>
        <taxon>Crotonoideae</taxon>
        <taxon>Micrandreae</taxon>
        <taxon>Hevea</taxon>
    </lineage>
</organism>
<evidence type="ECO:0000313" key="2">
    <source>
        <dbReference type="EMBL" id="KAF2287903.1"/>
    </source>
</evidence>
<comment type="caution">
    <text evidence="2">The sequence shown here is derived from an EMBL/GenBank/DDBJ whole genome shotgun (WGS) entry which is preliminary data.</text>
</comment>
<dbReference type="AlphaFoldDB" id="A0A6A6KIL4"/>
<proteinExistence type="predicted"/>
<feature type="region of interest" description="Disordered" evidence="1">
    <location>
        <begin position="413"/>
        <end position="435"/>
    </location>
</feature>
<dbReference type="EMBL" id="JAAGAX010000016">
    <property type="protein sequence ID" value="KAF2287903.1"/>
    <property type="molecule type" value="Genomic_DNA"/>
</dbReference>
<keyword evidence="3" id="KW-1185">Reference proteome</keyword>
<evidence type="ECO:0000256" key="1">
    <source>
        <dbReference type="SAM" id="MobiDB-lite"/>
    </source>
</evidence>
<gene>
    <name evidence="2" type="ORF">GH714_003138</name>
</gene>
<protein>
    <submittedName>
        <fullName evidence="2">Uncharacterized protein</fullName>
    </submittedName>
</protein>